<dbReference type="AlphaFoldDB" id="H8G7E5"/>
<gene>
    <name evidence="4" type="ORF">SacazDRAFT_02436</name>
</gene>
<dbReference type="InterPro" id="IPR011528">
    <property type="entry name" value="NERD"/>
</dbReference>
<evidence type="ECO:0000256" key="1">
    <source>
        <dbReference type="SAM" id="MobiDB-lite"/>
    </source>
</evidence>
<dbReference type="Pfam" id="PF08378">
    <property type="entry name" value="NERD"/>
    <property type="match status" value="1"/>
</dbReference>
<evidence type="ECO:0000313" key="4">
    <source>
        <dbReference type="EMBL" id="EHY89340.1"/>
    </source>
</evidence>
<reference evidence="4 5" key="1">
    <citation type="journal article" date="2012" name="Stand. Genomic Sci.">
        <title>Genome sequence of the soil bacterium Saccharomonospora azurea type strain (NA-128(T)).</title>
        <authorList>
            <person name="Klenk H.P."/>
            <person name="Held B."/>
            <person name="Lucas S."/>
            <person name="Lapidus A."/>
            <person name="Copeland A."/>
            <person name="Hammon N."/>
            <person name="Pitluck S."/>
            <person name="Goodwin L.A."/>
            <person name="Han C."/>
            <person name="Tapia R."/>
            <person name="Brambilla E.M."/>
            <person name="Potter G."/>
            <person name="Land M."/>
            <person name="Ivanova N."/>
            <person name="Rohde M."/>
            <person name="Goker M."/>
            <person name="Detter J.C."/>
            <person name="Kyrpides N.C."/>
            <person name="Woyke T."/>
        </authorList>
    </citation>
    <scope>NUCLEOTIDE SEQUENCE [LARGE SCALE GENOMIC DNA]</scope>
    <source>
        <strain evidence="4 5">NA-128</strain>
    </source>
</reference>
<dbReference type="Proteomes" id="UP000004705">
    <property type="component" value="Chromosome"/>
</dbReference>
<feature type="compositionally biased region" description="Pro residues" evidence="1">
    <location>
        <begin position="256"/>
        <end position="270"/>
    </location>
</feature>
<accession>H8G7E5</accession>
<feature type="compositionally biased region" description="Low complexity" evidence="1">
    <location>
        <begin position="286"/>
        <end position="295"/>
    </location>
</feature>
<keyword evidence="2" id="KW-0472">Membrane</keyword>
<sequence length="332" mass="35610">MLVRVQRGPGVSGEGLSGAETQVVKQWRSWTGQYQLTGLALVNVNVPDDRGRARQVDAVLFFPHGLAVVEIKGFTEPQSGTLRVPLNGPLTVDGEPAALHTLSTRSPLEQLRGALFATKNALQAAEIDPGFVAGWLVLVPQPKTTITIDDANTSLGIEVVLGRNKSLRHMVHQLRRRTSSPMWSADRVLQACDALELGALAPTREELLADGFPDTLPAANRPTSVAAVPAEPKQTRTVKPASSPVPRPRPRKTTPAPRPTPRPAPKPAVPAPQYRTPAGPRPPAQRPSRPARPAAPMLASARRVWPTLVVLAVIAILATVACVVIYQAFHSH</sequence>
<feature type="domain" description="NERD" evidence="3">
    <location>
        <begin position="39"/>
        <end position="136"/>
    </location>
</feature>
<dbReference type="EMBL" id="CM001466">
    <property type="protein sequence ID" value="EHY89340.1"/>
    <property type="molecule type" value="Genomic_DNA"/>
</dbReference>
<keyword evidence="5" id="KW-1185">Reference proteome</keyword>
<organism evidence="4 5">
    <name type="scientific">Saccharomonospora azurea NA-128</name>
    <dbReference type="NCBI Taxonomy" id="882081"/>
    <lineage>
        <taxon>Bacteria</taxon>
        <taxon>Bacillati</taxon>
        <taxon>Actinomycetota</taxon>
        <taxon>Actinomycetes</taxon>
        <taxon>Pseudonocardiales</taxon>
        <taxon>Pseudonocardiaceae</taxon>
        <taxon>Saccharomonospora</taxon>
    </lineage>
</organism>
<protein>
    <submittedName>
        <fullName evidence="4">Nuclease-like protein</fullName>
    </submittedName>
</protein>
<feature type="region of interest" description="Disordered" evidence="1">
    <location>
        <begin position="212"/>
        <end position="295"/>
    </location>
</feature>
<name>H8G7E5_9PSEU</name>
<evidence type="ECO:0000256" key="2">
    <source>
        <dbReference type="SAM" id="Phobius"/>
    </source>
</evidence>
<evidence type="ECO:0000259" key="3">
    <source>
        <dbReference type="Pfam" id="PF08378"/>
    </source>
</evidence>
<proteinExistence type="predicted"/>
<keyword evidence="2" id="KW-0812">Transmembrane</keyword>
<evidence type="ECO:0000313" key="5">
    <source>
        <dbReference type="Proteomes" id="UP000004705"/>
    </source>
</evidence>
<feature type="transmembrane region" description="Helical" evidence="2">
    <location>
        <begin position="307"/>
        <end position="329"/>
    </location>
</feature>
<dbReference type="HOGENOM" id="CLU_836477_0_0_11"/>
<keyword evidence="2" id="KW-1133">Transmembrane helix</keyword>